<sequence length="86" mass="10148">MPKQRIPFSIPTTIVLARHNSLFLQSKSFFLRVCLSNCKKNFWHGIVYNRLLTTAKLLLSLLSEWNFGGLYFKLFKVTRRTKSLLR</sequence>
<evidence type="ECO:0000313" key="2">
    <source>
        <dbReference type="Proteomes" id="UP001430953"/>
    </source>
</evidence>
<protein>
    <submittedName>
        <fullName evidence="1">Uncharacterized protein</fullName>
    </submittedName>
</protein>
<accession>A0AAW2FQU3</accession>
<reference evidence="1 2" key="1">
    <citation type="submission" date="2023-03" db="EMBL/GenBank/DDBJ databases">
        <title>High recombination rates correlate with genetic variation in Cardiocondyla obscurior ants.</title>
        <authorList>
            <person name="Errbii M."/>
        </authorList>
    </citation>
    <scope>NUCLEOTIDE SEQUENCE [LARGE SCALE GENOMIC DNA]</scope>
    <source>
        <strain evidence="1">Alpha-2009</strain>
        <tissue evidence="1">Whole body</tissue>
    </source>
</reference>
<name>A0AAW2FQU3_9HYME</name>
<dbReference type="EMBL" id="JADYXP020000008">
    <property type="protein sequence ID" value="KAL0118168.1"/>
    <property type="molecule type" value="Genomic_DNA"/>
</dbReference>
<dbReference type="Proteomes" id="UP001430953">
    <property type="component" value="Unassembled WGS sequence"/>
</dbReference>
<gene>
    <name evidence="1" type="ORF">PUN28_009082</name>
</gene>
<keyword evidence="2" id="KW-1185">Reference proteome</keyword>
<evidence type="ECO:0000313" key="1">
    <source>
        <dbReference type="EMBL" id="KAL0118168.1"/>
    </source>
</evidence>
<dbReference type="AlphaFoldDB" id="A0AAW2FQU3"/>
<organism evidence="1 2">
    <name type="scientific">Cardiocondyla obscurior</name>
    <dbReference type="NCBI Taxonomy" id="286306"/>
    <lineage>
        <taxon>Eukaryota</taxon>
        <taxon>Metazoa</taxon>
        <taxon>Ecdysozoa</taxon>
        <taxon>Arthropoda</taxon>
        <taxon>Hexapoda</taxon>
        <taxon>Insecta</taxon>
        <taxon>Pterygota</taxon>
        <taxon>Neoptera</taxon>
        <taxon>Endopterygota</taxon>
        <taxon>Hymenoptera</taxon>
        <taxon>Apocrita</taxon>
        <taxon>Aculeata</taxon>
        <taxon>Formicoidea</taxon>
        <taxon>Formicidae</taxon>
        <taxon>Myrmicinae</taxon>
        <taxon>Cardiocondyla</taxon>
    </lineage>
</organism>
<proteinExistence type="predicted"/>
<comment type="caution">
    <text evidence="1">The sequence shown here is derived from an EMBL/GenBank/DDBJ whole genome shotgun (WGS) entry which is preliminary data.</text>
</comment>